<feature type="domain" description="HTH luxR-type" evidence="5">
    <location>
        <begin position="155"/>
        <end position="220"/>
    </location>
</feature>
<dbReference type="InterPro" id="IPR016032">
    <property type="entry name" value="Sig_transdc_resp-reg_C-effctor"/>
</dbReference>
<keyword evidence="2" id="KW-0238">DNA-binding</keyword>
<keyword evidence="1" id="KW-0805">Transcription regulation</keyword>
<proteinExistence type="predicted"/>
<sequence>MATEQGGGVMKRESGRDGAFSASAPPSIVSWDPLAGELLRGHLEAEGFPGAAVVADHDTSGVSTPLVVLPPPSYAEYLGGAWDSRLRGFPLDVPIVVLARPTVPVRSALQLNLRKNGLALLDAGRASTVAAVAAALRMSLEGGQIIDPLFIPSTGVHEGSELTPAELRVYELLATGRSNSGIAAELFLSERTVEVHVRKIFSKLGLSDDRSMNRRVVAALLQALPA</sequence>
<dbReference type="InterPro" id="IPR036388">
    <property type="entry name" value="WH-like_DNA-bd_sf"/>
</dbReference>
<evidence type="ECO:0000313" key="7">
    <source>
        <dbReference type="EMBL" id="CAB4599360.1"/>
    </source>
</evidence>
<dbReference type="PANTHER" id="PTHR44688">
    <property type="entry name" value="DNA-BINDING TRANSCRIPTIONAL ACTIVATOR DEVR_DOSR"/>
    <property type="match status" value="1"/>
</dbReference>
<dbReference type="EMBL" id="CAEZTY010000109">
    <property type="protein sequence ID" value="CAB4599360.1"/>
    <property type="molecule type" value="Genomic_DNA"/>
</dbReference>
<protein>
    <submittedName>
        <fullName evidence="7">Unannotated protein</fullName>
    </submittedName>
</protein>
<reference evidence="7" key="1">
    <citation type="submission" date="2020-05" db="EMBL/GenBank/DDBJ databases">
        <authorList>
            <person name="Chiriac C."/>
            <person name="Salcher M."/>
            <person name="Ghai R."/>
            <person name="Kavagutti S V."/>
        </authorList>
    </citation>
    <scope>NUCLEOTIDE SEQUENCE</scope>
</reference>
<dbReference type="EMBL" id="CAFBOK010000120">
    <property type="protein sequence ID" value="CAB4987377.1"/>
    <property type="molecule type" value="Genomic_DNA"/>
</dbReference>
<feature type="region of interest" description="Disordered" evidence="4">
    <location>
        <begin position="1"/>
        <end position="24"/>
    </location>
</feature>
<dbReference type="AlphaFoldDB" id="A0A6J6GGG2"/>
<dbReference type="GO" id="GO:0006355">
    <property type="term" value="P:regulation of DNA-templated transcription"/>
    <property type="evidence" value="ECO:0007669"/>
    <property type="project" value="InterPro"/>
</dbReference>
<gene>
    <name evidence="7" type="ORF">UFOPK1762_01825</name>
    <name evidence="8" type="ORF">UFOPK3927_01090</name>
    <name evidence="6" type="ORF">UFOPK4201_00721</name>
</gene>
<dbReference type="Gene3D" id="1.10.10.10">
    <property type="entry name" value="Winged helix-like DNA-binding domain superfamily/Winged helix DNA-binding domain"/>
    <property type="match status" value="1"/>
</dbReference>
<evidence type="ECO:0000256" key="4">
    <source>
        <dbReference type="SAM" id="MobiDB-lite"/>
    </source>
</evidence>
<dbReference type="PRINTS" id="PR00038">
    <property type="entry name" value="HTHLUXR"/>
</dbReference>
<keyword evidence="3" id="KW-0804">Transcription</keyword>
<dbReference type="CDD" id="cd06170">
    <property type="entry name" value="LuxR_C_like"/>
    <property type="match status" value="1"/>
</dbReference>
<evidence type="ECO:0000256" key="1">
    <source>
        <dbReference type="ARBA" id="ARBA00023015"/>
    </source>
</evidence>
<evidence type="ECO:0000313" key="8">
    <source>
        <dbReference type="EMBL" id="CAB4987377.1"/>
    </source>
</evidence>
<organism evidence="7">
    <name type="scientific">freshwater metagenome</name>
    <dbReference type="NCBI Taxonomy" id="449393"/>
    <lineage>
        <taxon>unclassified sequences</taxon>
        <taxon>metagenomes</taxon>
        <taxon>ecological metagenomes</taxon>
    </lineage>
</organism>
<evidence type="ECO:0000256" key="3">
    <source>
        <dbReference type="ARBA" id="ARBA00023163"/>
    </source>
</evidence>
<dbReference type="GO" id="GO:0003677">
    <property type="term" value="F:DNA binding"/>
    <property type="evidence" value="ECO:0007669"/>
    <property type="project" value="UniProtKB-KW"/>
</dbReference>
<dbReference type="PROSITE" id="PS50043">
    <property type="entry name" value="HTH_LUXR_2"/>
    <property type="match status" value="1"/>
</dbReference>
<accession>A0A6J6GGG2</accession>
<dbReference type="PANTHER" id="PTHR44688:SF16">
    <property type="entry name" value="DNA-BINDING TRANSCRIPTIONAL ACTIVATOR DEVR_DOSR"/>
    <property type="match status" value="1"/>
</dbReference>
<dbReference type="Pfam" id="PF00196">
    <property type="entry name" value="GerE"/>
    <property type="match status" value="1"/>
</dbReference>
<dbReference type="InterPro" id="IPR000792">
    <property type="entry name" value="Tscrpt_reg_LuxR_C"/>
</dbReference>
<evidence type="ECO:0000313" key="6">
    <source>
        <dbReference type="EMBL" id="CAB4371270.1"/>
    </source>
</evidence>
<dbReference type="SUPFAM" id="SSF46894">
    <property type="entry name" value="C-terminal effector domain of the bipartite response regulators"/>
    <property type="match status" value="1"/>
</dbReference>
<dbReference type="EMBL" id="CAEUNJ010000024">
    <property type="protein sequence ID" value="CAB4371270.1"/>
    <property type="molecule type" value="Genomic_DNA"/>
</dbReference>
<evidence type="ECO:0000259" key="5">
    <source>
        <dbReference type="PROSITE" id="PS50043"/>
    </source>
</evidence>
<dbReference type="SMART" id="SM00421">
    <property type="entry name" value="HTH_LUXR"/>
    <property type="match status" value="1"/>
</dbReference>
<evidence type="ECO:0000256" key="2">
    <source>
        <dbReference type="ARBA" id="ARBA00023125"/>
    </source>
</evidence>
<name>A0A6J6GGG2_9ZZZZ</name>